<evidence type="ECO:0000313" key="1">
    <source>
        <dbReference type="EMBL" id="GEU63020.1"/>
    </source>
</evidence>
<dbReference type="EMBL" id="BKCJ010004776">
    <property type="protein sequence ID" value="GEU63020.1"/>
    <property type="molecule type" value="Genomic_DNA"/>
</dbReference>
<dbReference type="AlphaFoldDB" id="A0A6L2LP91"/>
<protein>
    <recommendedName>
        <fullName evidence="2">Zinc knuckle CX2CX4HX4C</fullName>
    </recommendedName>
</protein>
<organism evidence="1">
    <name type="scientific">Tanacetum cinerariifolium</name>
    <name type="common">Dalmatian daisy</name>
    <name type="synonym">Chrysanthemum cinerariifolium</name>
    <dbReference type="NCBI Taxonomy" id="118510"/>
    <lineage>
        <taxon>Eukaryota</taxon>
        <taxon>Viridiplantae</taxon>
        <taxon>Streptophyta</taxon>
        <taxon>Embryophyta</taxon>
        <taxon>Tracheophyta</taxon>
        <taxon>Spermatophyta</taxon>
        <taxon>Magnoliopsida</taxon>
        <taxon>eudicotyledons</taxon>
        <taxon>Gunneridae</taxon>
        <taxon>Pentapetalae</taxon>
        <taxon>asterids</taxon>
        <taxon>campanulids</taxon>
        <taxon>Asterales</taxon>
        <taxon>Asteraceae</taxon>
        <taxon>Asteroideae</taxon>
        <taxon>Anthemideae</taxon>
        <taxon>Anthemidinae</taxon>
        <taxon>Tanacetum</taxon>
    </lineage>
</organism>
<sequence length="224" mass="25827">MDQACDCSDGIATITNRLDCLGHDIKKIKDNILAIQVGCEICEGMHQTKECPLKEEGKATKEVKYGEFGTPFQSYGENDARYHVGPPRYYIGMDNHPPYGEKKTSLDKTMNIYIEESMKKRAETNEWIKKHQEGTNIKVKNQDTTNNNLETQTGQLTKDFQTKITKEKGVHQALLLLHVVQEMEEVKEVKKESVPYDLLIVNPNYQALGKRWRKVLVFKHKRRV</sequence>
<name>A0A6L2LP91_TANCI</name>
<reference evidence="1" key="1">
    <citation type="journal article" date="2019" name="Sci. Rep.">
        <title>Draft genome of Tanacetum cinerariifolium, the natural source of mosquito coil.</title>
        <authorList>
            <person name="Yamashiro T."/>
            <person name="Shiraishi A."/>
            <person name="Satake H."/>
            <person name="Nakayama K."/>
        </authorList>
    </citation>
    <scope>NUCLEOTIDE SEQUENCE</scope>
</reference>
<accession>A0A6L2LP91</accession>
<evidence type="ECO:0008006" key="2">
    <source>
        <dbReference type="Google" id="ProtNLM"/>
    </source>
</evidence>
<gene>
    <name evidence="1" type="ORF">Tci_034998</name>
</gene>
<proteinExistence type="predicted"/>
<comment type="caution">
    <text evidence="1">The sequence shown here is derived from an EMBL/GenBank/DDBJ whole genome shotgun (WGS) entry which is preliminary data.</text>
</comment>